<feature type="compositionally biased region" description="Basic and acidic residues" evidence="1">
    <location>
        <begin position="223"/>
        <end position="238"/>
    </location>
</feature>
<keyword evidence="3" id="KW-1185">Reference proteome</keyword>
<sequence>MHARHSRQDHQERCAASAEQTRRFTAGDSVYMRSYKEGQKWIPASITGVTGPRSYTLRTSGGVNERRHVDQIRGRPLETNGDPSTEETSDKESPDRDKGEHDDTEQHSTETPECSRPPEPDISKDVREDRPQRRRTRPKRSYKEGEKWIPASITGVTGPRSYTLRTSGGVNERRHIDQIRGRSLETNGDPSTEETSDKESPDRDKGEHDDTEQHSTETPECSRPPEPDISKDVREDRPQRRRTRPKYLDDYV</sequence>
<feature type="compositionally biased region" description="Basic and acidic residues" evidence="1">
    <location>
        <begin position="171"/>
        <end position="183"/>
    </location>
</feature>
<feature type="region of interest" description="Disordered" evidence="1">
    <location>
        <begin position="1"/>
        <end position="28"/>
    </location>
</feature>
<feature type="compositionally biased region" description="Basic and acidic residues" evidence="1">
    <location>
        <begin position="1"/>
        <end position="13"/>
    </location>
</feature>
<evidence type="ECO:0000313" key="3">
    <source>
        <dbReference type="Proteomes" id="UP000030764"/>
    </source>
</evidence>
<organism evidence="2 3">
    <name type="scientific">Trichuris suis</name>
    <name type="common">pig whipworm</name>
    <dbReference type="NCBI Taxonomy" id="68888"/>
    <lineage>
        <taxon>Eukaryota</taxon>
        <taxon>Metazoa</taxon>
        <taxon>Ecdysozoa</taxon>
        <taxon>Nematoda</taxon>
        <taxon>Enoplea</taxon>
        <taxon>Dorylaimia</taxon>
        <taxon>Trichinellida</taxon>
        <taxon>Trichuridae</taxon>
        <taxon>Trichuris</taxon>
    </lineage>
</organism>
<dbReference type="Proteomes" id="UP000030764">
    <property type="component" value="Unassembled WGS sequence"/>
</dbReference>
<evidence type="ECO:0000256" key="1">
    <source>
        <dbReference type="SAM" id="MobiDB-lite"/>
    </source>
</evidence>
<dbReference type="AlphaFoldDB" id="A0A085LQA4"/>
<feature type="compositionally biased region" description="Basic and acidic residues" evidence="1">
    <location>
        <begin position="116"/>
        <end position="131"/>
    </location>
</feature>
<reference evidence="2 3" key="1">
    <citation type="journal article" date="2014" name="Nat. Genet.">
        <title>Genome and transcriptome of the porcine whipworm Trichuris suis.</title>
        <authorList>
            <person name="Jex A.R."/>
            <person name="Nejsum P."/>
            <person name="Schwarz E.M."/>
            <person name="Hu L."/>
            <person name="Young N.D."/>
            <person name="Hall R.S."/>
            <person name="Korhonen P.K."/>
            <person name="Liao S."/>
            <person name="Thamsborg S."/>
            <person name="Xia J."/>
            <person name="Xu P."/>
            <person name="Wang S."/>
            <person name="Scheerlinck J.P."/>
            <person name="Hofmann A."/>
            <person name="Sternberg P.W."/>
            <person name="Wang J."/>
            <person name="Gasser R.B."/>
        </authorList>
    </citation>
    <scope>NUCLEOTIDE SEQUENCE [LARGE SCALE GENOMIC DNA]</scope>
    <source>
        <strain evidence="2">DCEP-RM93M</strain>
    </source>
</reference>
<feature type="compositionally biased region" description="Basic and acidic residues" evidence="1">
    <location>
        <begin position="88"/>
        <end position="110"/>
    </location>
</feature>
<name>A0A085LQA4_9BILA</name>
<dbReference type="EMBL" id="KL363338">
    <property type="protein sequence ID" value="KFD47150.1"/>
    <property type="molecule type" value="Genomic_DNA"/>
</dbReference>
<evidence type="ECO:0000313" key="2">
    <source>
        <dbReference type="EMBL" id="KFD47150.1"/>
    </source>
</evidence>
<feature type="compositionally biased region" description="Basic and acidic residues" evidence="1">
    <location>
        <begin position="64"/>
        <end position="76"/>
    </location>
</feature>
<gene>
    <name evidence="2" type="ORF">M513_11959</name>
</gene>
<accession>A0A085LQA4</accession>
<feature type="compositionally biased region" description="Basic and acidic residues" evidence="1">
    <location>
        <begin position="195"/>
        <end position="217"/>
    </location>
</feature>
<protein>
    <submittedName>
        <fullName evidence="2">Uncharacterized protein</fullName>
    </submittedName>
</protein>
<feature type="region of interest" description="Disordered" evidence="1">
    <location>
        <begin position="44"/>
        <end position="252"/>
    </location>
</feature>
<proteinExistence type="predicted"/>